<proteinExistence type="predicted"/>
<gene>
    <name evidence="1" type="ORF">F8M41_001709</name>
</gene>
<dbReference type="AlphaFoldDB" id="A0A8H4A915"/>
<dbReference type="EMBL" id="WTPW01001140">
    <property type="protein sequence ID" value="KAF0453618.1"/>
    <property type="molecule type" value="Genomic_DNA"/>
</dbReference>
<reference evidence="1 2" key="1">
    <citation type="journal article" date="2019" name="Environ. Microbiol.">
        <title>At the nexus of three kingdoms: the genome of the mycorrhizal fungus Gigaspora margarita provides insights into plant, endobacterial and fungal interactions.</title>
        <authorList>
            <person name="Venice F."/>
            <person name="Ghignone S."/>
            <person name="Salvioli di Fossalunga A."/>
            <person name="Amselem J."/>
            <person name="Novero M."/>
            <person name="Xianan X."/>
            <person name="Sedzielewska Toro K."/>
            <person name="Morin E."/>
            <person name="Lipzen A."/>
            <person name="Grigoriev I.V."/>
            <person name="Henrissat B."/>
            <person name="Martin F.M."/>
            <person name="Bonfante P."/>
        </authorList>
    </citation>
    <scope>NUCLEOTIDE SEQUENCE [LARGE SCALE GENOMIC DNA]</scope>
    <source>
        <strain evidence="1 2">BEG34</strain>
    </source>
</reference>
<evidence type="ECO:0000313" key="2">
    <source>
        <dbReference type="Proteomes" id="UP000439903"/>
    </source>
</evidence>
<protein>
    <submittedName>
        <fullName evidence="1">Uncharacterized protein</fullName>
    </submittedName>
</protein>
<organism evidence="1 2">
    <name type="scientific">Gigaspora margarita</name>
    <dbReference type="NCBI Taxonomy" id="4874"/>
    <lineage>
        <taxon>Eukaryota</taxon>
        <taxon>Fungi</taxon>
        <taxon>Fungi incertae sedis</taxon>
        <taxon>Mucoromycota</taxon>
        <taxon>Glomeromycotina</taxon>
        <taxon>Glomeromycetes</taxon>
        <taxon>Diversisporales</taxon>
        <taxon>Gigasporaceae</taxon>
        <taxon>Gigaspora</taxon>
    </lineage>
</organism>
<comment type="caution">
    <text evidence="1">The sequence shown here is derived from an EMBL/GenBank/DDBJ whole genome shotgun (WGS) entry which is preliminary data.</text>
</comment>
<name>A0A8H4A915_GIGMA</name>
<keyword evidence="2" id="KW-1185">Reference proteome</keyword>
<accession>A0A8H4A915</accession>
<dbReference type="OrthoDB" id="2418316at2759"/>
<evidence type="ECO:0000313" key="1">
    <source>
        <dbReference type="EMBL" id="KAF0453618.1"/>
    </source>
</evidence>
<sequence>MLLGCQALYAFDNATSHATFLFDTLIANYMNLSSSKNQEKLYSKSYFYEERKYDQGMVFLLDYCISKLCEEAKGLKEVLTEKELWSKEKLKLNKVQELMS</sequence>
<dbReference type="Proteomes" id="UP000439903">
    <property type="component" value="Unassembled WGS sequence"/>
</dbReference>